<accession>A0A9E7ISL5</accession>
<gene>
    <name evidence="1" type="ORF">Mbo4_052</name>
</gene>
<sequence length="154" mass="17346">MSDALDVITVAIERSPGLPPKHVAEVVENDLVNARLLPDPDDDVRADHVWKARAEKAEAKHATKFEFHEVVRWAEAEGWELVNIAQQIRLSEQREQEKQSEAAAKARWRNRAEEAEATVARVEKVKAEAFRPGDDWRCKVVLEPHLAAALEGGE</sequence>
<evidence type="ECO:0000313" key="1">
    <source>
        <dbReference type="EMBL" id="URG17542.1"/>
    </source>
</evidence>
<name>A0A9E7ISL5_9CAUD</name>
<organism evidence="1 2">
    <name type="scientific">Rhodococcus phage Mbo4</name>
    <dbReference type="NCBI Taxonomy" id="2936912"/>
    <lineage>
        <taxon>Viruses</taxon>
        <taxon>Duplodnaviria</taxon>
        <taxon>Heunggongvirae</taxon>
        <taxon>Uroviricota</taxon>
        <taxon>Caudoviricetes</taxon>
        <taxon>Mboquatrovirus</taxon>
        <taxon>Mboquatrovirus Mbo4</taxon>
    </lineage>
</organism>
<proteinExistence type="predicted"/>
<evidence type="ECO:0000313" key="2">
    <source>
        <dbReference type="Proteomes" id="UP001057085"/>
    </source>
</evidence>
<reference evidence="1" key="1">
    <citation type="submission" date="2022-04" db="EMBL/GenBank/DDBJ databases">
        <authorList>
            <person name="Hwangbo M."/>
            <person name="Wang B."/>
            <person name="Yang S.-H."/>
            <person name="Gill J.J."/>
            <person name="Chu K.-H."/>
            <person name="Young R."/>
        </authorList>
    </citation>
    <scope>NUCLEOTIDE SEQUENCE</scope>
</reference>
<dbReference type="Proteomes" id="UP001057085">
    <property type="component" value="Segment"/>
</dbReference>
<keyword evidence="2" id="KW-1185">Reference proteome</keyword>
<protein>
    <submittedName>
        <fullName evidence="1">Uncharacterized protein</fullName>
    </submittedName>
</protein>
<dbReference type="EMBL" id="ON191532">
    <property type="protein sequence ID" value="URG17542.1"/>
    <property type="molecule type" value="Genomic_DNA"/>
</dbReference>